<dbReference type="Proteomes" id="UP000277597">
    <property type="component" value="Unassembled WGS sequence"/>
</dbReference>
<proteinExistence type="predicted"/>
<comment type="caution">
    <text evidence="1">The sequence shown here is derived from an EMBL/GenBank/DDBJ whole genome shotgun (WGS) entry which is preliminary data.</text>
</comment>
<evidence type="ECO:0000313" key="2">
    <source>
        <dbReference type="Proteomes" id="UP000277597"/>
    </source>
</evidence>
<accession>A0A3P1S0N8</accession>
<dbReference type="AlphaFoldDB" id="A0A3P1S0N8"/>
<reference evidence="1 2" key="1">
    <citation type="submission" date="2018-11" db="EMBL/GenBank/DDBJ databases">
        <title>Genomes From Bacteria Associated with the Canine Oral Cavity: a Test Case for Automated Genome-Based Taxonomic Assignment.</title>
        <authorList>
            <person name="Coil D.A."/>
            <person name="Jospin G."/>
            <person name="Darling A.E."/>
            <person name="Wallis C."/>
            <person name="Davis I.J."/>
            <person name="Harris S."/>
            <person name="Eisen J.A."/>
            <person name="Holcombe L.J."/>
            <person name="O'Flynn C."/>
        </authorList>
    </citation>
    <scope>NUCLEOTIDE SEQUENCE [LARGE SCALE GENOMIC DNA]</scope>
    <source>
        <strain evidence="1 2">OH953</strain>
    </source>
</reference>
<gene>
    <name evidence="1" type="ORF">EII39_11495</name>
</gene>
<feature type="non-terminal residue" evidence="1">
    <location>
        <position position="1"/>
    </location>
</feature>
<name>A0A3P1S0N8_STRSA</name>
<organism evidence="1 2">
    <name type="scientific">Streptococcus sanguinis</name>
    <dbReference type="NCBI Taxonomy" id="1305"/>
    <lineage>
        <taxon>Bacteria</taxon>
        <taxon>Bacillati</taxon>
        <taxon>Bacillota</taxon>
        <taxon>Bacilli</taxon>
        <taxon>Lactobacillales</taxon>
        <taxon>Streptococcaceae</taxon>
        <taxon>Streptococcus</taxon>
    </lineage>
</organism>
<protein>
    <submittedName>
        <fullName evidence="1">Uncharacterized protein</fullName>
    </submittedName>
</protein>
<evidence type="ECO:0000313" key="1">
    <source>
        <dbReference type="EMBL" id="RRC90666.1"/>
    </source>
</evidence>
<dbReference type="EMBL" id="RQZI01000019">
    <property type="protein sequence ID" value="RRC90666.1"/>
    <property type="molecule type" value="Genomic_DNA"/>
</dbReference>
<sequence>YTYDLKNYGLARNVKQCKSIINSQIYKEFAKLNKLKSTILSNKLLFQKEFGQFDTVEIGVVTVNTTPYKYFKNGRVYSIPELRKNPNLLIS</sequence>